<keyword evidence="1" id="KW-1133">Transmembrane helix</keyword>
<evidence type="ECO:0000256" key="1">
    <source>
        <dbReference type="SAM" id="Phobius"/>
    </source>
</evidence>
<feature type="transmembrane region" description="Helical" evidence="1">
    <location>
        <begin position="12"/>
        <end position="38"/>
    </location>
</feature>
<feature type="transmembrane region" description="Helical" evidence="1">
    <location>
        <begin position="97"/>
        <end position="118"/>
    </location>
</feature>
<protein>
    <submittedName>
        <fullName evidence="2">Uncharacterized protein</fullName>
    </submittedName>
</protein>
<keyword evidence="3" id="KW-1185">Reference proteome</keyword>
<evidence type="ECO:0000313" key="2">
    <source>
        <dbReference type="EMBL" id="PZX44174.1"/>
    </source>
</evidence>
<reference evidence="2 3" key="1">
    <citation type="submission" date="2018-06" db="EMBL/GenBank/DDBJ databases">
        <title>Genomic Encyclopedia of Archaeal and Bacterial Type Strains, Phase II (KMG-II): from individual species to whole genera.</title>
        <authorList>
            <person name="Goeker M."/>
        </authorList>
    </citation>
    <scope>NUCLEOTIDE SEQUENCE [LARGE SCALE GENOMIC DNA]</scope>
    <source>
        <strain evidence="2 3">DSM 17205</strain>
    </source>
</reference>
<comment type="caution">
    <text evidence="2">The sequence shown here is derived from an EMBL/GenBank/DDBJ whole genome shotgun (WGS) entry which is preliminary data.</text>
</comment>
<feature type="transmembrane region" description="Helical" evidence="1">
    <location>
        <begin position="74"/>
        <end position="91"/>
    </location>
</feature>
<name>A0ABX5Q2L2_9FLAO</name>
<keyword evidence="1" id="KW-0472">Membrane</keyword>
<keyword evidence="1" id="KW-0812">Transmembrane</keyword>
<gene>
    <name evidence="2" type="ORF">LX97_01183</name>
</gene>
<dbReference type="Proteomes" id="UP000248584">
    <property type="component" value="Unassembled WGS sequence"/>
</dbReference>
<dbReference type="EMBL" id="QKZR01000001">
    <property type="protein sequence ID" value="PZX44174.1"/>
    <property type="molecule type" value="Genomic_DNA"/>
</dbReference>
<accession>A0ABX5Q2L2</accession>
<evidence type="ECO:0000313" key="3">
    <source>
        <dbReference type="Proteomes" id="UP000248584"/>
    </source>
</evidence>
<organism evidence="2 3">
    <name type="scientific">Nonlabens dokdonensis</name>
    <dbReference type="NCBI Taxonomy" id="328515"/>
    <lineage>
        <taxon>Bacteria</taxon>
        <taxon>Pseudomonadati</taxon>
        <taxon>Bacteroidota</taxon>
        <taxon>Flavobacteriia</taxon>
        <taxon>Flavobacteriales</taxon>
        <taxon>Flavobacteriaceae</taxon>
        <taxon>Nonlabens</taxon>
    </lineage>
</organism>
<feature type="transmembrane region" description="Helical" evidence="1">
    <location>
        <begin position="44"/>
        <end position="62"/>
    </location>
</feature>
<proteinExistence type="predicted"/>
<sequence length="129" mass="14841">MKTITRFLKPIGIISYLSIVFMGSMIGLPLCLWLVFALLNPADLEFYLALSSLIGLILNLVIISKANFSKSRSLEIIAFMFLLSPIIYKIFKYPIVLSQYFFLIPFLIFLISYLLFILNSFKIIEKSKN</sequence>